<dbReference type="PROSITE" id="PS51078">
    <property type="entry name" value="ICLR_ED"/>
    <property type="match status" value="1"/>
</dbReference>
<comment type="caution">
    <text evidence="9">The sequence shown here is derived from an EMBL/GenBank/DDBJ whole genome shotgun (WGS) entry which is preliminary data.</text>
</comment>
<dbReference type="SUPFAM" id="SSF46785">
    <property type="entry name" value="Winged helix' DNA-binding domain"/>
    <property type="match status" value="1"/>
</dbReference>
<evidence type="ECO:0000313" key="9">
    <source>
        <dbReference type="EMBL" id="GAC68371.1"/>
    </source>
</evidence>
<dbReference type="eggNOG" id="COG1414">
    <property type="taxonomic scope" value="Bacteria"/>
</dbReference>
<dbReference type="RefSeq" id="WP_007620477.1">
    <property type="nucleotide sequence ID" value="NZ_BANX01000015.1"/>
</dbReference>
<gene>
    <name evidence="9" type="ORF">GS4_15_00200</name>
</gene>
<evidence type="ECO:0000256" key="5">
    <source>
        <dbReference type="ARBA" id="ARBA00058938"/>
    </source>
</evidence>
<dbReference type="PANTHER" id="PTHR30136:SF35">
    <property type="entry name" value="HTH-TYPE TRANSCRIPTIONAL REGULATOR RV1719"/>
    <property type="match status" value="1"/>
</dbReference>
<dbReference type="Pfam" id="PF01614">
    <property type="entry name" value="IclR_C"/>
    <property type="match status" value="1"/>
</dbReference>
<comment type="function">
    <text evidence="5">May be an activator protein for the gylABX operon.</text>
</comment>
<dbReference type="SMART" id="SM00346">
    <property type="entry name" value="HTH_ICLR"/>
    <property type="match status" value="1"/>
</dbReference>
<evidence type="ECO:0000256" key="3">
    <source>
        <dbReference type="ARBA" id="ARBA00023125"/>
    </source>
</evidence>
<evidence type="ECO:0000256" key="2">
    <source>
        <dbReference type="ARBA" id="ARBA00023015"/>
    </source>
</evidence>
<dbReference type="InterPro" id="IPR050707">
    <property type="entry name" value="HTH_MetabolicPath_Reg"/>
</dbReference>
<evidence type="ECO:0000256" key="4">
    <source>
        <dbReference type="ARBA" id="ARBA00023163"/>
    </source>
</evidence>
<dbReference type="GO" id="GO:0003677">
    <property type="term" value="F:DNA binding"/>
    <property type="evidence" value="ECO:0007669"/>
    <property type="project" value="UniProtKB-KW"/>
</dbReference>
<dbReference type="InterPro" id="IPR014757">
    <property type="entry name" value="Tscrpt_reg_IclR_C"/>
</dbReference>
<evidence type="ECO:0000259" key="8">
    <source>
        <dbReference type="PROSITE" id="PS51078"/>
    </source>
</evidence>
<sequence>MTTAAGPGELDPKNHIASIIKATTVLEAFKGDRTELSLAELMKKCGYSRTTMYRILSTLEVAGWVERTRSADYRLTLRVFELGSAVLGSFDLRTEASHVMSELAARFDEHVYLLVPDGARAVCLDLIESSQPIRVMVLTVGRSLPLYLGGAPIALLAELEETALPQVLGAGPMLTPSGEEITEAQLRSRLTEIRKRGYSISVGDVTPGVAALGACIHDRKGHAVAALSVGGLSADMSDTRQTEMAQALMDGARTVSRRLGFVG</sequence>
<keyword evidence="4" id="KW-0804">Transcription</keyword>
<dbReference type="AlphaFoldDB" id="M0QJD9"/>
<proteinExistence type="predicted"/>
<feature type="domain" description="HTH iclR-type" evidence="7">
    <location>
        <begin position="16"/>
        <end position="77"/>
    </location>
</feature>
<dbReference type="InterPro" id="IPR036390">
    <property type="entry name" value="WH_DNA-bd_sf"/>
</dbReference>
<keyword evidence="10" id="KW-1185">Reference proteome</keyword>
<dbReference type="EMBL" id="BANX01000015">
    <property type="protein sequence ID" value="GAC68371.1"/>
    <property type="molecule type" value="Genomic_DNA"/>
</dbReference>
<dbReference type="OrthoDB" id="60629at2"/>
<dbReference type="InterPro" id="IPR036388">
    <property type="entry name" value="WH-like_DNA-bd_sf"/>
</dbReference>
<keyword evidence="1" id="KW-0319">Glycerol metabolism</keyword>
<keyword evidence="2" id="KW-0805">Transcription regulation</keyword>
<dbReference type="InterPro" id="IPR029016">
    <property type="entry name" value="GAF-like_dom_sf"/>
</dbReference>
<dbReference type="GO" id="GO:0003700">
    <property type="term" value="F:DNA-binding transcription factor activity"/>
    <property type="evidence" value="ECO:0007669"/>
    <property type="project" value="TreeGrafter"/>
</dbReference>
<dbReference type="PROSITE" id="PS51077">
    <property type="entry name" value="HTH_ICLR"/>
    <property type="match status" value="1"/>
</dbReference>
<dbReference type="Pfam" id="PF09339">
    <property type="entry name" value="HTH_IclR"/>
    <property type="match status" value="1"/>
</dbReference>
<keyword evidence="3" id="KW-0238">DNA-binding</keyword>
<dbReference type="FunFam" id="1.10.10.10:FF:000056">
    <property type="entry name" value="IclR family transcriptional regulator"/>
    <property type="match status" value="1"/>
</dbReference>
<dbReference type="Gene3D" id="1.10.10.10">
    <property type="entry name" value="Winged helix-like DNA-binding domain superfamily/Winged helix DNA-binding domain"/>
    <property type="match status" value="1"/>
</dbReference>
<reference evidence="9 10" key="1">
    <citation type="submission" date="2013-01" db="EMBL/GenBank/DDBJ databases">
        <title>Whole genome shotgun sequence of Gordonia soli NBRC 108243.</title>
        <authorList>
            <person name="Isaki-Nakamura S."/>
            <person name="Hosoyama A."/>
            <person name="Tsuchikane K."/>
            <person name="Ando Y."/>
            <person name="Baba S."/>
            <person name="Ohji S."/>
            <person name="Hamada M."/>
            <person name="Tamura T."/>
            <person name="Yamazoe A."/>
            <person name="Yamazaki S."/>
            <person name="Fujita N."/>
        </authorList>
    </citation>
    <scope>NUCLEOTIDE SEQUENCE [LARGE SCALE GENOMIC DNA]</scope>
    <source>
        <strain evidence="9 10">NBRC 108243</strain>
    </source>
</reference>
<accession>M0QJD9</accession>
<evidence type="ECO:0000256" key="1">
    <source>
        <dbReference type="ARBA" id="ARBA00022798"/>
    </source>
</evidence>
<dbReference type="Gene3D" id="3.30.450.40">
    <property type="match status" value="1"/>
</dbReference>
<evidence type="ECO:0000313" key="10">
    <source>
        <dbReference type="Proteomes" id="UP000011666"/>
    </source>
</evidence>
<evidence type="ECO:0000259" key="7">
    <source>
        <dbReference type="PROSITE" id="PS51077"/>
    </source>
</evidence>
<dbReference type="STRING" id="1223545.GS4_15_00200"/>
<dbReference type="PANTHER" id="PTHR30136">
    <property type="entry name" value="HELIX-TURN-HELIX TRANSCRIPTIONAL REGULATOR, ICLR FAMILY"/>
    <property type="match status" value="1"/>
</dbReference>
<name>M0QJD9_9ACTN</name>
<dbReference type="GO" id="GO:0045892">
    <property type="term" value="P:negative regulation of DNA-templated transcription"/>
    <property type="evidence" value="ECO:0007669"/>
    <property type="project" value="TreeGrafter"/>
</dbReference>
<feature type="domain" description="IclR-ED" evidence="8">
    <location>
        <begin position="78"/>
        <end position="261"/>
    </location>
</feature>
<dbReference type="InterPro" id="IPR005471">
    <property type="entry name" value="Tscrpt_reg_IclR_N"/>
</dbReference>
<protein>
    <recommendedName>
        <fullName evidence="6">Glycerol operon regulatory protein</fullName>
    </recommendedName>
</protein>
<dbReference type="Proteomes" id="UP000011666">
    <property type="component" value="Unassembled WGS sequence"/>
</dbReference>
<organism evidence="9 10">
    <name type="scientific">Gordonia soli NBRC 108243</name>
    <dbReference type="NCBI Taxonomy" id="1223545"/>
    <lineage>
        <taxon>Bacteria</taxon>
        <taxon>Bacillati</taxon>
        <taxon>Actinomycetota</taxon>
        <taxon>Actinomycetes</taxon>
        <taxon>Mycobacteriales</taxon>
        <taxon>Gordoniaceae</taxon>
        <taxon>Gordonia</taxon>
    </lineage>
</organism>
<evidence type="ECO:0000256" key="6">
    <source>
        <dbReference type="ARBA" id="ARBA00070406"/>
    </source>
</evidence>
<dbReference type="SUPFAM" id="SSF55781">
    <property type="entry name" value="GAF domain-like"/>
    <property type="match status" value="1"/>
</dbReference>
<dbReference type="GO" id="GO:0006071">
    <property type="term" value="P:glycerol metabolic process"/>
    <property type="evidence" value="ECO:0007669"/>
    <property type="project" value="UniProtKB-KW"/>
</dbReference>